<dbReference type="SUPFAM" id="SSF51430">
    <property type="entry name" value="NAD(P)-linked oxidoreductase"/>
    <property type="match status" value="1"/>
</dbReference>
<protein>
    <submittedName>
        <fullName evidence="3">Aryl-alcohol dehydrogenase</fullName>
    </submittedName>
</protein>
<dbReference type="AlphaFoldDB" id="A0A2H2Z894"/>
<evidence type="ECO:0000313" key="3">
    <source>
        <dbReference type="EMBL" id="OTA01462.1"/>
    </source>
</evidence>
<dbReference type="GO" id="GO:0016491">
    <property type="term" value="F:oxidoreductase activity"/>
    <property type="evidence" value="ECO:0007669"/>
    <property type="project" value="UniProtKB-KW"/>
</dbReference>
<gene>
    <name evidence="3" type="ORF">A9Z42_0017980</name>
</gene>
<feature type="domain" description="NADP-dependent oxidoreductase" evidence="2">
    <location>
        <begin position="22"/>
        <end position="318"/>
    </location>
</feature>
<keyword evidence="4" id="KW-1185">Reference proteome</keyword>
<dbReference type="OrthoDB" id="37537at2759"/>
<keyword evidence="1" id="KW-0560">Oxidoreductase</keyword>
<dbReference type="EMBL" id="LFMI01000206">
    <property type="protein sequence ID" value="OTA01462.1"/>
    <property type="molecule type" value="Genomic_DNA"/>
</dbReference>
<dbReference type="InterPro" id="IPR023210">
    <property type="entry name" value="NADP_OxRdtase_dom"/>
</dbReference>
<organism evidence="3 4">
    <name type="scientific">Trichoderma parareesei</name>
    <name type="common">Filamentous fungus</name>
    <dbReference type="NCBI Taxonomy" id="858221"/>
    <lineage>
        <taxon>Eukaryota</taxon>
        <taxon>Fungi</taxon>
        <taxon>Dikarya</taxon>
        <taxon>Ascomycota</taxon>
        <taxon>Pezizomycotina</taxon>
        <taxon>Sordariomycetes</taxon>
        <taxon>Hypocreomycetidae</taxon>
        <taxon>Hypocreales</taxon>
        <taxon>Hypocreaceae</taxon>
        <taxon>Trichoderma</taxon>
    </lineage>
</organism>
<dbReference type="InterPro" id="IPR036812">
    <property type="entry name" value="NAD(P)_OxRdtase_dom_sf"/>
</dbReference>
<dbReference type="Proteomes" id="UP000219286">
    <property type="component" value="Unassembled WGS sequence"/>
</dbReference>
<evidence type="ECO:0000313" key="4">
    <source>
        <dbReference type="Proteomes" id="UP000219286"/>
    </source>
</evidence>
<reference evidence="3 4" key="1">
    <citation type="journal article" date="2015" name="Genome Announc.">
        <title>Genome sequence and annotation of Trichoderma parareesei, the ancestor of the cellulase producer Trichoderma reesei.</title>
        <authorList>
            <person name="Yang D."/>
            <person name="Pomraning K."/>
            <person name="Kopchinskiy A."/>
            <person name="Karimi Aghcheh R."/>
            <person name="Atanasova L."/>
            <person name="Chenthamara K."/>
            <person name="Baker S.E."/>
            <person name="Zhang R."/>
            <person name="Shen Q."/>
            <person name="Freitag M."/>
            <person name="Kubicek C.P."/>
            <person name="Druzhinina I.S."/>
        </authorList>
    </citation>
    <scope>NUCLEOTIDE SEQUENCE [LARGE SCALE GENOMIC DNA]</scope>
    <source>
        <strain evidence="3 4">CBS 125925</strain>
    </source>
</reference>
<dbReference type="Gene3D" id="3.20.20.100">
    <property type="entry name" value="NADP-dependent oxidoreductase domain"/>
    <property type="match status" value="1"/>
</dbReference>
<sequence length="345" mass="37849">MSQALPKIVTRALGKNGPQVPRLGLGLMGLSGHYGLPAPDEERLAFLDKAYEMGETFWDTADMYGDCEDLLGKWFAANPGKRDNIFLSTKFGLRTEGRNIKVNSSPEYCREAIEKSLKRLGLPSVNLFYVHHLDKVTPIEKTMEAMAELKNEGKIQHIGLSECSADSLRRASAIHPIACVQMEYNPFTLEIESPQRRFLETARELGIAVVAYSPLGRGLLTGAIRSKEDITKAGDMRTMLPRFSGDNLDKNVATVAKINEIAEKKGVTPSQLTLAWVLAQGDDIFAIPGTTKPERLRENLAAMSISLSAEEEQAIRNVATEVAGPRIPENVPGVNLFGDTPPLES</sequence>
<name>A0A2H2Z894_TRIPA</name>
<accession>A0A2H2Z894</accession>
<proteinExistence type="predicted"/>
<comment type="caution">
    <text evidence="3">The sequence shown here is derived from an EMBL/GenBank/DDBJ whole genome shotgun (WGS) entry which is preliminary data.</text>
</comment>
<dbReference type="InterPro" id="IPR050791">
    <property type="entry name" value="Aldo-Keto_reductase"/>
</dbReference>
<evidence type="ECO:0000256" key="1">
    <source>
        <dbReference type="ARBA" id="ARBA00023002"/>
    </source>
</evidence>
<evidence type="ECO:0000259" key="2">
    <source>
        <dbReference type="Pfam" id="PF00248"/>
    </source>
</evidence>
<dbReference type="GO" id="GO:0005737">
    <property type="term" value="C:cytoplasm"/>
    <property type="evidence" value="ECO:0007669"/>
    <property type="project" value="TreeGrafter"/>
</dbReference>
<dbReference type="PANTHER" id="PTHR43625:SF40">
    <property type="entry name" value="ALDO-KETO REDUCTASE YAKC [NADP(+)]"/>
    <property type="match status" value="1"/>
</dbReference>
<dbReference type="PANTHER" id="PTHR43625">
    <property type="entry name" value="AFLATOXIN B1 ALDEHYDE REDUCTASE"/>
    <property type="match status" value="1"/>
</dbReference>
<dbReference type="Pfam" id="PF00248">
    <property type="entry name" value="Aldo_ket_red"/>
    <property type="match status" value="1"/>
</dbReference>